<dbReference type="PANTHER" id="PTHR43977">
    <property type="entry name" value="STRUCTURAL MAINTENANCE OF CHROMOSOMES PROTEIN 3"/>
    <property type="match status" value="1"/>
</dbReference>
<feature type="coiled-coil region" evidence="9">
    <location>
        <begin position="1182"/>
        <end position="1209"/>
    </location>
</feature>
<dbReference type="InterPro" id="IPR003395">
    <property type="entry name" value="RecF/RecN/SMC_N"/>
</dbReference>
<keyword evidence="5 9" id="KW-0175">Coiled coil</keyword>
<dbReference type="SUPFAM" id="SSF75553">
    <property type="entry name" value="Smc hinge domain"/>
    <property type="match status" value="1"/>
</dbReference>
<dbReference type="Gene3D" id="3.40.50.300">
    <property type="entry name" value="P-loop containing nucleotide triphosphate hydrolases"/>
    <property type="match status" value="2"/>
</dbReference>
<dbReference type="Pfam" id="PF06470">
    <property type="entry name" value="SMC_hinge"/>
    <property type="match status" value="1"/>
</dbReference>
<comment type="subcellular location">
    <subcellularLocation>
        <location evidence="1 8">Nucleus</location>
    </subcellularLocation>
</comment>
<feature type="coiled-coil region" evidence="9">
    <location>
        <begin position="247"/>
        <end position="413"/>
    </location>
</feature>
<keyword evidence="3" id="KW-0132">Cell division</keyword>
<dbReference type="SMART" id="SM00968">
    <property type="entry name" value="SMC_hinge"/>
    <property type="match status" value="1"/>
</dbReference>
<evidence type="ECO:0000256" key="6">
    <source>
        <dbReference type="ARBA" id="ARBA00023242"/>
    </source>
</evidence>
<feature type="coiled-coil region" evidence="9">
    <location>
        <begin position="669"/>
        <end position="745"/>
    </location>
</feature>
<evidence type="ECO:0000259" key="11">
    <source>
        <dbReference type="SMART" id="SM00968"/>
    </source>
</evidence>
<dbReference type="InterPro" id="IPR010935">
    <property type="entry name" value="SMC_hinge"/>
</dbReference>
<feature type="compositionally biased region" description="Basic and acidic residues" evidence="10">
    <location>
        <begin position="417"/>
        <end position="432"/>
    </location>
</feature>
<dbReference type="PIRSF" id="PIRSF005719">
    <property type="entry name" value="SMC"/>
    <property type="match status" value="1"/>
</dbReference>
<feature type="coiled-coil region" evidence="9">
    <location>
        <begin position="845"/>
        <end position="879"/>
    </location>
</feature>
<feature type="domain" description="SMC hinge" evidence="11">
    <location>
        <begin position="524"/>
        <end position="636"/>
    </location>
</feature>
<feature type="coiled-coil region" evidence="9">
    <location>
        <begin position="783"/>
        <end position="820"/>
    </location>
</feature>
<dbReference type="EMBL" id="CAXAMN010022162">
    <property type="protein sequence ID" value="CAK9067000.1"/>
    <property type="molecule type" value="Genomic_DNA"/>
</dbReference>
<gene>
    <name evidence="12" type="ORF">CCMP2556_LOCUS32927</name>
</gene>
<evidence type="ECO:0000313" key="12">
    <source>
        <dbReference type="EMBL" id="CAK9067000.1"/>
    </source>
</evidence>
<proteinExistence type="inferred from homology"/>
<evidence type="ECO:0000256" key="10">
    <source>
        <dbReference type="SAM" id="MobiDB-lite"/>
    </source>
</evidence>
<evidence type="ECO:0000256" key="1">
    <source>
        <dbReference type="ARBA" id="ARBA00004123"/>
    </source>
</evidence>
<evidence type="ECO:0000313" key="13">
    <source>
        <dbReference type="Proteomes" id="UP001642484"/>
    </source>
</evidence>
<feature type="region of interest" description="Disordered" evidence="10">
    <location>
        <begin position="417"/>
        <end position="453"/>
    </location>
</feature>
<evidence type="ECO:0000256" key="3">
    <source>
        <dbReference type="ARBA" id="ARBA00022618"/>
    </source>
</evidence>
<keyword evidence="4" id="KW-0498">Mitosis</keyword>
<comment type="caution">
    <text evidence="12">The sequence shown here is derived from an EMBL/GenBank/DDBJ whole genome shotgun (WGS) entry which is preliminary data.</text>
</comment>
<organism evidence="12 13">
    <name type="scientific">Durusdinium trenchii</name>
    <dbReference type="NCBI Taxonomy" id="1381693"/>
    <lineage>
        <taxon>Eukaryota</taxon>
        <taxon>Sar</taxon>
        <taxon>Alveolata</taxon>
        <taxon>Dinophyceae</taxon>
        <taxon>Suessiales</taxon>
        <taxon>Symbiodiniaceae</taxon>
        <taxon>Durusdinium</taxon>
    </lineage>
</organism>
<keyword evidence="13" id="KW-1185">Reference proteome</keyword>
<dbReference type="Gene3D" id="1.20.1060.20">
    <property type="match status" value="1"/>
</dbReference>
<protein>
    <recommendedName>
        <fullName evidence="8">Structural maintenance of chromosomes protein</fullName>
    </recommendedName>
</protein>
<keyword evidence="6 8" id="KW-0539">Nucleus</keyword>
<evidence type="ECO:0000256" key="4">
    <source>
        <dbReference type="ARBA" id="ARBA00022776"/>
    </source>
</evidence>
<feature type="coiled-coil region" evidence="9">
    <location>
        <begin position="187"/>
        <end position="217"/>
    </location>
</feature>
<evidence type="ECO:0000256" key="2">
    <source>
        <dbReference type="ARBA" id="ARBA00005917"/>
    </source>
</evidence>
<dbReference type="InterPro" id="IPR036277">
    <property type="entry name" value="SMC_hinge_sf"/>
</dbReference>
<dbReference type="InterPro" id="IPR027417">
    <property type="entry name" value="P-loop_NTPase"/>
</dbReference>
<dbReference type="InterPro" id="IPR041741">
    <property type="entry name" value="SMC3_ABC_euk"/>
</dbReference>
<feature type="coiled-coil region" evidence="9">
    <location>
        <begin position="470"/>
        <end position="497"/>
    </location>
</feature>
<feature type="compositionally biased region" description="Basic and acidic residues" evidence="10">
    <location>
        <begin position="442"/>
        <end position="453"/>
    </location>
</feature>
<name>A0ABP0NT88_9DINO</name>
<sequence>MYIKQVIIRGFKTYKEQTTLDEDFSPGTNVVVGFNGSGKSNFFQAILFVLSDQYSSLRAETRKALLHEGAGQAVLTAYVEVVLDNADRRIPVESDTLSIRRLIGVKKDDWLLDGKHATKAEIFGLLEGAGFAKTSPYYIVQQGKVSELTMMTDAQRLGLLKDISGAGLYDERRTESVKIMEDTAARRTQTEGLIQDIEQKLQSLEEEQRELRECEKLEARRRTLEYALADREWRSAQERIEVLHMRRGEASHELQQLQGKVADLRQKSGEAEADAERMEEKRRQVAETLAGLEVERDRTMEALAKAQLAAEEEVRRQREGEETGAERLAELQRARKEVEEASALVEAERPQVVAALEQLRSVEQQRQVCNAEREQLLARQGRRQQFRTVEERNRALDEEVRVREEKLADARRKIDVSMEREKRSEKSQKQAHEAAVTGRTDVSSKEQELGSLGKELRGLGERLDSSAEKLRLLHQDRHKAQREVEKLRQEARTSQYRLEGTMPRANCQAVTAVMRWAQEQGLQDRIRGTLLSHIEVSATFRAAVESFAGSALFNVLAMDDEAAAEAVKYVRTRRLGAVVVTPISQLPLREHSFPNMEGVKPLVSVVKCPDWVRPAVQQVFGKAVVCRTMELCEEVARRHGIDAIALDGDRVSRKGVITGGFQDPQRFVRLSLAEAIRAAQQRLLQAEEKLPNLDTQIEEVGEEVNGLHSERREIQEQRGKIRVELQRLAEEVKHAEETISASERDLNNLREWRHRMQVLISDCEASIEAKKAERASRSLSTLSAAETKRLQGLTDQCQALEAQEASAQETLQNLRASMEERQATLESMLRPRLHALEVEAASGSQDAALEKAQEAAQIRARLEREHQEAREGATAASEELRKISESCEKGRSHLEQLLLEEQRVTDQAAQASVRVDQLTSELGAQGSKKVEVDAKLQGLAAAPAEVEQCRELSKPQLVQELSEANRALQAFQHVNRKAVEQYENFSVQLVDLRNRKEDIDAGESAIAEAIQQIDAQKQHAVLETLRRVNGHFQQVFGEMVPGGAGKLKQLRRDRDVEMTGDTDGSQEASLGDIVGVRIEVSFTGQATSFLTMNQLSGGQKTVVALSLVFAIQRLEPAPFYLLDEVDAALDASYRSALANLVAKTARTSQVILTTFRPETLEKAERCYRVYQQNRASRIDAVSRDQAEEVLRAQDRLAQAEAERAALMAD</sequence>
<dbReference type="Pfam" id="PF02463">
    <property type="entry name" value="SMC_N"/>
    <property type="match status" value="1"/>
</dbReference>
<evidence type="ECO:0000256" key="9">
    <source>
        <dbReference type="SAM" id="Coils"/>
    </source>
</evidence>
<keyword evidence="7" id="KW-0131">Cell cycle</keyword>
<dbReference type="SUPFAM" id="SSF52540">
    <property type="entry name" value="P-loop containing nucleoside triphosphate hydrolases"/>
    <property type="match status" value="1"/>
</dbReference>
<evidence type="ECO:0000256" key="7">
    <source>
        <dbReference type="ARBA" id="ARBA00023306"/>
    </source>
</evidence>
<comment type="similarity">
    <text evidence="2">Belongs to the SMC family. SMC3 subfamily.</text>
</comment>
<evidence type="ECO:0000256" key="5">
    <source>
        <dbReference type="ARBA" id="ARBA00023054"/>
    </source>
</evidence>
<dbReference type="CDD" id="cd03272">
    <property type="entry name" value="ABC_SMC3_euk"/>
    <property type="match status" value="1"/>
</dbReference>
<reference evidence="12 13" key="1">
    <citation type="submission" date="2024-02" db="EMBL/GenBank/DDBJ databases">
        <authorList>
            <person name="Chen Y."/>
            <person name="Shah S."/>
            <person name="Dougan E. K."/>
            <person name="Thang M."/>
            <person name="Chan C."/>
        </authorList>
    </citation>
    <scope>NUCLEOTIDE SEQUENCE [LARGE SCALE GENOMIC DNA]</scope>
</reference>
<evidence type="ECO:0000256" key="8">
    <source>
        <dbReference type="PIRNR" id="PIRNR005719"/>
    </source>
</evidence>
<dbReference type="Proteomes" id="UP001642484">
    <property type="component" value="Unassembled WGS sequence"/>
</dbReference>
<accession>A0ABP0NT88</accession>
<dbReference type="Gene3D" id="3.30.70.1620">
    <property type="match status" value="1"/>
</dbReference>
<dbReference type="InterPro" id="IPR024704">
    <property type="entry name" value="SMC"/>
</dbReference>